<comment type="caution">
    <text evidence="2">The sequence shown here is derived from an EMBL/GenBank/DDBJ whole genome shotgun (WGS) entry which is preliminary data.</text>
</comment>
<dbReference type="Gene3D" id="1.10.10.60">
    <property type="entry name" value="Homeodomain-like"/>
    <property type="match status" value="1"/>
</dbReference>
<dbReference type="RefSeq" id="WP_151159346.1">
    <property type="nucleotide sequence ID" value="NZ_JACHIL010000002.1"/>
</dbReference>
<feature type="region of interest" description="Disordered" evidence="1">
    <location>
        <begin position="1"/>
        <end position="31"/>
    </location>
</feature>
<proteinExistence type="predicted"/>
<organism evidence="2 3">
    <name type="scientific">Pseudochrobactrum saccharolyticum</name>
    <dbReference type="NCBI Taxonomy" id="354352"/>
    <lineage>
        <taxon>Bacteria</taxon>
        <taxon>Pseudomonadati</taxon>
        <taxon>Pseudomonadota</taxon>
        <taxon>Alphaproteobacteria</taxon>
        <taxon>Hyphomicrobiales</taxon>
        <taxon>Brucellaceae</taxon>
        <taxon>Pseudochrobactrum</taxon>
    </lineage>
</organism>
<evidence type="ECO:0000313" key="2">
    <source>
        <dbReference type="EMBL" id="MBB5090606.1"/>
    </source>
</evidence>
<feature type="compositionally biased region" description="Basic and acidic residues" evidence="1">
    <location>
        <begin position="1"/>
        <end position="17"/>
    </location>
</feature>
<dbReference type="EMBL" id="JACHIL010000002">
    <property type="protein sequence ID" value="MBB5090606.1"/>
    <property type="molecule type" value="Genomic_DNA"/>
</dbReference>
<dbReference type="Pfam" id="PF20901">
    <property type="entry name" value="Sf6_terminase"/>
    <property type="match status" value="1"/>
</dbReference>
<evidence type="ECO:0008006" key="4">
    <source>
        <dbReference type="Google" id="ProtNLM"/>
    </source>
</evidence>
<name>A0A7W8AHQ6_9HYPH</name>
<evidence type="ECO:0000256" key="1">
    <source>
        <dbReference type="SAM" id="MobiDB-lite"/>
    </source>
</evidence>
<reference evidence="2 3" key="1">
    <citation type="submission" date="2020-08" db="EMBL/GenBank/DDBJ databases">
        <title>Genomic Encyclopedia of Type Strains, Phase IV (KMG-IV): sequencing the most valuable type-strain genomes for metagenomic binning, comparative biology and taxonomic classification.</title>
        <authorList>
            <person name="Goeker M."/>
        </authorList>
    </citation>
    <scope>NUCLEOTIDE SEQUENCE [LARGE SCALE GENOMIC DNA]</scope>
    <source>
        <strain evidence="2 3">DSM 25620</strain>
    </source>
</reference>
<evidence type="ECO:0000313" key="3">
    <source>
        <dbReference type="Proteomes" id="UP000531231"/>
    </source>
</evidence>
<protein>
    <recommendedName>
        <fullName evidence="4">Ubiquitin carboxyl-hydrolase</fullName>
    </recommendedName>
</protein>
<sequence>MSIPPDRVKQIADKAEARAGQQPKIGRPSDYTEAMASHICAEMSAGRSLRSICEDTGMPDRVTVFRWLARHEEFRNQYARAQEDRASAMAEDILDIADDEECSDVQKAKLRIDTRKWLMSKMAPKKYGDKVMNEHSGPGGGPIPVRRFEVEFVEQSKPSDTDT</sequence>
<dbReference type="InterPro" id="IPR048683">
    <property type="entry name" value="Sf6_terminase"/>
</dbReference>
<gene>
    <name evidence="2" type="ORF">HNQ68_001130</name>
</gene>
<dbReference type="Proteomes" id="UP000531231">
    <property type="component" value="Unassembled WGS sequence"/>
</dbReference>
<accession>A0A7W8AHQ6</accession>
<dbReference type="AlphaFoldDB" id="A0A7W8AHQ6"/>
<keyword evidence="3" id="KW-1185">Reference proteome</keyword>